<proteinExistence type="predicted"/>
<keyword evidence="2" id="KW-1185">Reference proteome</keyword>
<evidence type="ECO:0000313" key="2">
    <source>
        <dbReference type="Proteomes" id="UP001319865"/>
    </source>
</evidence>
<sequence length="515" mass="56699">MAYEIIRYFYQKTKPMQLNRLFFLIGILVTVCACRSDFETVASKGDLVFSQDTIYLDTVFSTIGSSTFQLKVYNKSNEDISIPSIQLGKGLNSKYRMTVDGISGNQGKLFQNVTLLAKDSLYIFIETTVNAADANSTDFLYTDQIEFDSGVNLQKVALVTLVKDAIFLFPKRLPNGSKETISVGNKTVEGFYLDDSQLRFTNQKAYVVYGYAGVPSGKTAIFDAGARVYFHANSGLIVGNNASLQINGSKSSTSQLENEVVFQGDRLQSDYDNVPGQWETVWINEGAINNNINHLTIKNASIGLLIQNNNGSNTSIKNSQIYNSTHYGVLAQNAKITAENLVINNAGQAALACIYGGNYTFTHCTFNNNWNNPNQMAVTLSNFKLGSVPETNALSKATFNNCIIYGAYSNELELNKKTGTAFEYQFNNCLIKFDSKSAAANPLYQFTTDATHYNAIILNQDPKFQSITKNKLNIDGSSSAVAKGNATYLIPLDIKGNTRTLPPDLGAYQNKPFVN</sequence>
<evidence type="ECO:0000313" key="1">
    <source>
        <dbReference type="EMBL" id="BDB52985.1"/>
    </source>
</evidence>
<gene>
    <name evidence="1" type="ORF">GENT11_12970</name>
</gene>
<dbReference type="InterPro" id="IPR011050">
    <property type="entry name" value="Pectin_lyase_fold/virulence"/>
</dbReference>
<evidence type="ECO:0008006" key="3">
    <source>
        <dbReference type="Google" id="ProtNLM"/>
    </source>
</evidence>
<reference evidence="1 2" key="2">
    <citation type="journal article" date="2022" name="Microorganisms">
        <title>Complete Genome Sequences of Two Flavobacterium ammonificans Strains and a Flavobacterium ammoniigenes Strain of Ammonifying Bacterioplankton Isolated from Surface River Water.</title>
        <authorList>
            <person name="Suda W."/>
            <person name="Ogata Y."/>
            <person name="Shindo C."/>
            <person name="Watanabe K."/>
        </authorList>
    </citation>
    <scope>NUCLEOTIDE SEQUENCE [LARGE SCALE GENOMIC DNA]</scope>
    <source>
        <strain evidence="1 2">GENT11</strain>
    </source>
</reference>
<accession>A0ABM9SE23</accession>
<dbReference type="Proteomes" id="UP001319865">
    <property type="component" value="Chromosome"/>
</dbReference>
<dbReference type="EMBL" id="AP025183">
    <property type="protein sequence ID" value="BDB52985.1"/>
    <property type="molecule type" value="Genomic_DNA"/>
</dbReference>
<dbReference type="InterPro" id="IPR012334">
    <property type="entry name" value="Pectin_lyas_fold"/>
</dbReference>
<dbReference type="RefSeq" id="WP_229329021.1">
    <property type="nucleotide sequence ID" value="NZ_AP025183.1"/>
</dbReference>
<dbReference type="Gene3D" id="2.160.20.10">
    <property type="entry name" value="Single-stranded right-handed beta-helix, Pectin lyase-like"/>
    <property type="match status" value="1"/>
</dbReference>
<dbReference type="PROSITE" id="PS51257">
    <property type="entry name" value="PROKAR_LIPOPROTEIN"/>
    <property type="match status" value="1"/>
</dbReference>
<organism evidence="1 2">
    <name type="scientific">Flavobacterium ammonificans</name>
    <dbReference type="NCBI Taxonomy" id="1751056"/>
    <lineage>
        <taxon>Bacteria</taxon>
        <taxon>Pseudomonadati</taxon>
        <taxon>Bacteroidota</taxon>
        <taxon>Flavobacteriia</taxon>
        <taxon>Flavobacteriales</taxon>
        <taxon>Flavobacteriaceae</taxon>
        <taxon>Flavobacterium</taxon>
    </lineage>
</organism>
<dbReference type="SUPFAM" id="SSF51126">
    <property type="entry name" value="Pectin lyase-like"/>
    <property type="match status" value="1"/>
</dbReference>
<protein>
    <recommendedName>
        <fullName evidence="3">Right-handed parallel beta-helix repeat-containing protein</fullName>
    </recommendedName>
</protein>
<name>A0ABM9SE23_9FLAO</name>
<reference evidence="1 2" key="1">
    <citation type="journal article" date="2022" name="Int. J. Syst. Evol. Microbiol.">
        <title>Flavobacterium ammonificans sp. nov. and Flavobacterium ammoniigenes sp. nov., ammonifying bacteria isolated from surface river water.</title>
        <authorList>
            <person name="Watanabe K."/>
            <person name="Kitamura T."/>
            <person name="Ogata Y."/>
            <person name="Shindo C."/>
            <person name="Suda W."/>
        </authorList>
    </citation>
    <scope>NUCLEOTIDE SEQUENCE [LARGE SCALE GENOMIC DNA]</scope>
    <source>
        <strain evidence="1 2">GENT11</strain>
    </source>
</reference>